<evidence type="ECO:0000256" key="7">
    <source>
        <dbReference type="ARBA" id="ARBA00023237"/>
    </source>
</evidence>
<keyword evidence="7 8" id="KW-0998">Cell outer membrane</keyword>
<feature type="signal peptide" evidence="10">
    <location>
        <begin position="1"/>
        <end position="36"/>
    </location>
</feature>
<comment type="similarity">
    <text evidence="8 9">Belongs to the TonB-dependent receptor family.</text>
</comment>
<evidence type="ECO:0000256" key="9">
    <source>
        <dbReference type="RuleBase" id="RU003357"/>
    </source>
</evidence>
<keyword evidence="2 8" id="KW-0813">Transport</keyword>
<feature type="chain" id="PRO_5005644218" evidence="10">
    <location>
        <begin position="37"/>
        <end position="965"/>
    </location>
</feature>
<dbReference type="Pfam" id="PF00593">
    <property type="entry name" value="TonB_dep_Rec_b-barrel"/>
    <property type="match status" value="1"/>
</dbReference>
<evidence type="ECO:0000256" key="2">
    <source>
        <dbReference type="ARBA" id="ARBA00022448"/>
    </source>
</evidence>
<dbReference type="AlphaFoldDB" id="A0A0M2V3A2"/>
<dbReference type="PROSITE" id="PS52016">
    <property type="entry name" value="TONB_DEPENDENT_REC_3"/>
    <property type="match status" value="1"/>
</dbReference>
<evidence type="ECO:0000313" key="13">
    <source>
        <dbReference type="EMBL" id="KKO45106.1"/>
    </source>
</evidence>
<keyword evidence="14" id="KW-1185">Reference proteome</keyword>
<dbReference type="Gene3D" id="2.170.130.10">
    <property type="entry name" value="TonB-dependent receptor, plug domain"/>
    <property type="match status" value="1"/>
</dbReference>
<evidence type="ECO:0000256" key="1">
    <source>
        <dbReference type="ARBA" id="ARBA00004571"/>
    </source>
</evidence>
<evidence type="ECO:0000259" key="11">
    <source>
        <dbReference type="Pfam" id="PF00593"/>
    </source>
</evidence>
<dbReference type="Pfam" id="PF07715">
    <property type="entry name" value="Plug"/>
    <property type="match status" value="1"/>
</dbReference>
<evidence type="ECO:0000256" key="8">
    <source>
        <dbReference type="PROSITE-ProRule" id="PRU01360"/>
    </source>
</evidence>
<dbReference type="GO" id="GO:0009279">
    <property type="term" value="C:cell outer membrane"/>
    <property type="evidence" value="ECO:0007669"/>
    <property type="project" value="UniProtKB-SubCell"/>
</dbReference>
<comment type="subcellular location">
    <subcellularLocation>
        <location evidence="1 8">Cell outer membrane</location>
        <topology evidence="1 8">Multi-pass membrane protein</topology>
    </subcellularLocation>
</comment>
<evidence type="ECO:0000256" key="5">
    <source>
        <dbReference type="ARBA" id="ARBA00023077"/>
    </source>
</evidence>
<dbReference type="InterPro" id="IPR012910">
    <property type="entry name" value="Plug_dom"/>
</dbReference>
<dbReference type="InterPro" id="IPR039426">
    <property type="entry name" value="TonB-dep_rcpt-like"/>
</dbReference>
<evidence type="ECO:0000256" key="3">
    <source>
        <dbReference type="ARBA" id="ARBA00022452"/>
    </source>
</evidence>
<dbReference type="InterPro" id="IPR037066">
    <property type="entry name" value="Plug_dom_sf"/>
</dbReference>
<dbReference type="PANTHER" id="PTHR47234">
    <property type="match status" value="1"/>
</dbReference>
<keyword evidence="10" id="KW-0732">Signal</keyword>
<dbReference type="PANTHER" id="PTHR47234:SF2">
    <property type="entry name" value="TONB-DEPENDENT RECEPTOR"/>
    <property type="match status" value="1"/>
</dbReference>
<proteinExistence type="inferred from homology"/>
<dbReference type="Gene3D" id="2.40.170.20">
    <property type="entry name" value="TonB-dependent receptor, beta-barrel domain"/>
    <property type="match status" value="1"/>
</dbReference>
<dbReference type="EMBL" id="LAHO01000011">
    <property type="protein sequence ID" value="KKO45106.1"/>
    <property type="molecule type" value="Genomic_DNA"/>
</dbReference>
<evidence type="ECO:0000256" key="6">
    <source>
        <dbReference type="ARBA" id="ARBA00023136"/>
    </source>
</evidence>
<dbReference type="PATRIC" id="fig|336831.14.peg.1574"/>
<sequence length="965" mass="104616">MFKTITIRNSFMRTTYTKLSLAITSTLLFNAPQVLAQQAETANVERIEVTGSRIKQTELEGKSPVQILDRDFIDRSGLSSIGDIIQNITASGSALNTKFNSSGNFGFPPDGGGVGAGATTVDLRHLGAKRVLVLVDGIRWVNESSASGVGGVVDLNTIPLAIVERIEVLEDGASSIYGSDAIAGVVNIITRKTDDKARFTSRVGQFTKGDGKNMDFELSFGGSNDKHSYFIAASYNEQEEVNASDRSRSSVPVPGTGVALGSSAIPAGRFLFTDPNTGANLDLVPNAGISNPQYDPALGASCNRTDDFHCFTNDDRFNFATYNLLQTPNKRMSLYTQQTYQLADDTSWYLRALYNQRNSVNQAAPEPFFIGTAAPTNFWADNITIAADNPYNPFGFDLISTGPGANLALAGRRPLEGGPRRFEQKVDTFYIATGMEGQFTASGQPIYWDINAAYSTNRARQDNYGSYNARRLSTALGPLATCQADPNCVPLDIFGEGSITAAMLNYIQPIVRDSSENKLSLYSVNLTGDIIELPAGPLSFASGWEFRKYTGEYNPDGLTVSGEYNGVVSLPTSGSLDVNELYLELSVPLLRDAALAEQLDLSLATRYSDYSTFGSETTSKVGIRWLLSDEMLLRGSWSEGFRAPNIGELFGSASGFDAVIADPCSNPANNTITANCSTLGVPVGYQQPNPQIGVITGGNRNLEPETSTSYNLGAVYSPQFAAQQSWSERLDIGVSWYQHELKGAIQALDAQTQLNLCVQTLSNTFCNGISRNNLGAINSFNNVLTNIGQIETSGFDFDINWLLPAAEHGQFSVNWRTTYVEDYKVLDANGVRQPKTVGIEVNNSGIPEWSSNLAANYNFEAWRVSWTMRYTSELIEECGGAASFAICGNTPLVGSNKLGSTTFHDVQLSWTTDAMFSGLQLSLGINNVFGKEPPVCLSCSLNGYDPSTYDMPGSRFWYLRASITL</sequence>
<gene>
    <name evidence="13" type="ORF">WG68_11765</name>
</gene>
<keyword evidence="13" id="KW-0675">Receptor</keyword>
<protein>
    <submittedName>
        <fullName evidence="13">TonB-dependent receptor</fullName>
    </submittedName>
</protein>
<organism evidence="13 14">
    <name type="scientific">Arsukibacterium ikkense</name>
    <dbReference type="NCBI Taxonomy" id="336831"/>
    <lineage>
        <taxon>Bacteria</taxon>
        <taxon>Pseudomonadati</taxon>
        <taxon>Pseudomonadota</taxon>
        <taxon>Gammaproteobacteria</taxon>
        <taxon>Chromatiales</taxon>
        <taxon>Chromatiaceae</taxon>
        <taxon>Arsukibacterium</taxon>
    </lineage>
</organism>
<evidence type="ECO:0000259" key="12">
    <source>
        <dbReference type="Pfam" id="PF07715"/>
    </source>
</evidence>
<comment type="caution">
    <text evidence="13">The sequence shown here is derived from an EMBL/GenBank/DDBJ whole genome shotgun (WGS) entry which is preliminary data.</text>
</comment>
<keyword evidence="3 8" id="KW-1134">Transmembrane beta strand</keyword>
<reference evidence="13 14" key="1">
    <citation type="submission" date="2015-03" db="EMBL/GenBank/DDBJ databases">
        <title>Draft genome sequences of two protease-producing strains of Arsukibacterium isolated from two cold and alkaline environments.</title>
        <authorList>
            <person name="Lylloff J.E."/>
            <person name="Skov L.B."/>
            <person name="Jepsen M."/>
            <person name="Hallin P.F."/>
            <person name="Sorensen S.J."/>
            <person name="Stougaard P."/>
            <person name="Glaring M.A."/>
        </authorList>
    </citation>
    <scope>NUCLEOTIDE SEQUENCE [LARGE SCALE GENOMIC DNA]</scope>
    <source>
        <strain evidence="13 14">GCM72</strain>
    </source>
</reference>
<dbReference type="InterPro" id="IPR036942">
    <property type="entry name" value="Beta-barrel_TonB_sf"/>
</dbReference>
<accession>A0A0M2V3A2</accession>
<feature type="domain" description="TonB-dependent receptor plug" evidence="12">
    <location>
        <begin position="62"/>
        <end position="185"/>
    </location>
</feature>
<keyword evidence="6 8" id="KW-0472">Membrane</keyword>
<dbReference type="SUPFAM" id="SSF56935">
    <property type="entry name" value="Porins"/>
    <property type="match status" value="1"/>
</dbReference>
<evidence type="ECO:0000256" key="4">
    <source>
        <dbReference type="ARBA" id="ARBA00022692"/>
    </source>
</evidence>
<keyword evidence="5 9" id="KW-0798">TonB box</keyword>
<keyword evidence="4 8" id="KW-0812">Transmembrane</keyword>
<name>A0A0M2V3A2_9GAMM</name>
<dbReference type="STRING" id="336831.WG68_11765"/>
<feature type="domain" description="TonB-dependent receptor-like beta-barrel" evidence="11">
    <location>
        <begin position="385"/>
        <end position="928"/>
    </location>
</feature>
<evidence type="ECO:0000313" key="14">
    <source>
        <dbReference type="Proteomes" id="UP000034228"/>
    </source>
</evidence>
<dbReference type="InterPro" id="IPR000531">
    <property type="entry name" value="Beta-barrel_TonB"/>
</dbReference>
<dbReference type="Proteomes" id="UP000034228">
    <property type="component" value="Unassembled WGS sequence"/>
</dbReference>
<evidence type="ECO:0000256" key="10">
    <source>
        <dbReference type="SAM" id="SignalP"/>
    </source>
</evidence>